<evidence type="ECO:0000313" key="2">
    <source>
        <dbReference type="Proteomes" id="UP001596504"/>
    </source>
</evidence>
<sequence length="69" mass="7957">MSWLMVSAVLVGCAGSLVPVLRRHLLRRRAVVRARTAMAWFYQQERPRTPRRAYGRHALRAPGDRQLST</sequence>
<gene>
    <name evidence="1" type="ORF">ACFQRI_06780</name>
</gene>
<reference evidence="2" key="1">
    <citation type="journal article" date="2019" name="Int. J. Syst. Evol. Microbiol.">
        <title>The Global Catalogue of Microorganisms (GCM) 10K type strain sequencing project: providing services to taxonomists for standard genome sequencing and annotation.</title>
        <authorList>
            <consortium name="The Broad Institute Genomics Platform"/>
            <consortium name="The Broad Institute Genome Sequencing Center for Infectious Disease"/>
            <person name="Wu L."/>
            <person name="Ma J."/>
        </authorList>
    </citation>
    <scope>NUCLEOTIDE SEQUENCE [LARGE SCALE GENOMIC DNA]</scope>
    <source>
        <strain evidence="2">WLHS5</strain>
    </source>
</reference>
<proteinExistence type="predicted"/>
<dbReference type="RefSeq" id="WP_380665657.1">
    <property type="nucleotide sequence ID" value="NZ_JBHTCJ010000003.1"/>
</dbReference>
<dbReference type="Proteomes" id="UP001596504">
    <property type="component" value="Unassembled WGS sequence"/>
</dbReference>
<protein>
    <submittedName>
        <fullName evidence="1">Uncharacterized protein</fullName>
    </submittedName>
</protein>
<organism evidence="1 2">
    <name type="scientific">Saccharopolyspora griseoalba</name>
    <dbReference type="NCBI Taxonomy" id="1431848"/>
    <lineage>
        <taxon>Bacteria</taxon>
        <taxon>Bacillati</taxon>
        <taxon>Actinomycetota</taxon>
        <taxon>Actinomycetes</taxon>
        <taxon>Pseudonocardiales</taxon>
        <taxon>Pseudonocardiaceae</taxon>
        <taxon>Saccharopolyspora</taxon>
    </lineage>
</organism>
<evidence type="ECO:0000313" key="1">
    <source>
        <dbReference type="EMBL" id="MFC7341112.1"/>
    </source>
</evidence>
<name>A0ABW2LF41_9PSEU</name>
<keyword evidence="2" id="KW-1185">Reference proteome</keyword>
<accession>A0ABW2LF41</accession>
<dbReference type="EMBL" id="JBHTCJ010000003">
    <property type="protein sequence ID" value="MFC7341112.1"/>
    <property type="molecule type" value="Genomic_DNA"/>
</dbReference>
<comment type="caution">
    <text evidence="1">The sequence shown here is derived from an EMBL/GenBank/DDBJ whole genome shotgun (WGS) entry which is preliminary data.</text>
</comment>